<dbReference type="GO" id="GO:0000166">
    <property type="term" value="F:nucleotide binding"/>
    <property type="evidence" value="ECO:0007669"/>
    <property type="project" value="UniProtKB-KW"/>
</dbReference>
<evidence type="ECO:0000256" key="1">
    <source>
        <dbReference type="ARBA" id="ARBA00001911"/>
    </source>
</evidence>
<keyword evidence="13" id="KW-1185">Reference proteome</keyword>
<dbReference type="InterPro" id="IPR030960">
    <property type="entry name" value="DHQS/DOIS_N"/>
</dbReference>
<name>A0A830GRI4_9CREN</name>
<keyword evidence="3" id="KW-0479">Metal-binding</keyword>
<organism evidence="12 13">
    <name type="scientific">Thermocladium modestius</name>
    <dbReference type="NCBI Taxonomy" id="62609"/>
    <lineage>
        <taxon>Archaea</taxon>
        <taxon>Thermoproteota</taxon>
        <taxon>Thermoprotei</taxon>
        <taxon>Thermoproteales</taxon>
        <taxon>Thermoproteaceae</taxon>
        <taxon>Thermocladium</taxon>
    </lineage>
</organism>
<keyword evidence="4" id="KW-0547">Nucleotide-binding</keyword>
<dbReference type="Pfam" id="PF01761">
    <property type="entry name" value="DHQ_synthase"/>
    <property type="match status" value="1"/>
</dbReference>
<evidence type="ECO:0000256" key="2">
    <source>
        <dbReference type="ARBA" id="ARBA00001941"/>
    </source>
</evidence>
<evidence type="ECO:0000256" key="8">
    <source>
        <dbReference type="ARBA" id="ARBA00023285"/>
    </source>
</evidence>
<evidence type="ECO:0000313" key="13">
    <source>
        <dbReference type="Proteomes" id="UP000610960"/>
    </source>
</evidence>
<feature type="domain" description="3-dehydroquinate synthase N-terminal" evidence="10">
    <location>
        <begin position="43"/>
        <end position="153"/>
    </location>
</feature>
<dbReference type="InterPro" id="IPR030963">
    <property type="entry name" value="DHQ_synth_fam"/>
</dbReference>
<reference evidence="12" key="2">
    <citation type="submission" date="2020-09" db="EMBL/GenBank/DDBJ databases">
        <authorList>
            <person name="Sun Q."/>
            <person name="Ohkuma M."/>
        </authorList>
    </citation>
    <scope>NUCLEOTIDE SEQUENCE</scope>
    <source>
        <strain evidence="12">JCM 10088</strain>
    </source>
</reference>
<sequence>MIGRLERSVDAVVDAAGRLGVGDRRFPFMARSLSGVFRGSATLVDDGENAKKLETALFIVEELLRLGADRWDALIAIGGGSLLDTAGFAASIYKRGVDYVNVPTTLLAMVDASIGGKTGVDHGRVKNVIGSFHQPRLVLIDPSLAEALDARNYASGLAEVVKYGITLDAGLFSFLESSAPLLLSRSREALWRVVARSAELKARVVEEDEREEAGRRVVLNFGHTVGHAVEGASNFSLTHGEAVAVGMKCELEMGVKLGVTDPAALERYLALCRSLGLCGEPRVNPSAAAELVFADKKRRGGFISIPLVKSVGSWELAELGVDEVRREVIRCLSTR</sequence>
<dbReference type="GO" id="GO:0003856">
    <property type="term" value="F:3-dehydroquinate synthase activity"/>
    <property type="evidence" value="ECO:0007669"/>
    <property type="project" value="UniProtKB-UniRule"/>
</dbReference>
<dbReference type="Gene3D" id="3.40.50.1970">
    <property type="match status" value="1"/>
</dbReference>
<evidence type="ECO:0000256" key="4">
    <source>
        <dbReference type="ARBA" id="ARBA00022741"/>
    </source>
</evidence>
<dbReference type="GO" id="GO:0005737">
    <property type="term" value="C:cytoplasm"/>
    <property type="evidence" value="ECO:0007669"/>
    <property type="project" value="InterPro"/>
</dbReference>
<dbReference type="GO" id="GO:0046872">
    <property type="term" value="F:metal ion binding"/>
    <property type="evidence" value="ECO:0007669"/>
    <property type="project" value="UniProtKB-KW"/>
</dbReference>
<proteinExistence type="predicted"/>
<keyword evidence="7" id="KW-0456">Lyase</keyword>
<dbReference type="InterPro" id="IPR056179">
    <property type="entry name" value="DHQS_C"/>
</dbReference>
<keyword evidence="8" id="KW-0170">Cobalt</keyword>
<gene>
    <name evidence="12" type="ORF">GCM10007981_00400</name>
</gene>
<evidence type="ECO:0000256" key="6">
    <source>
        <dbReference type="ARBA" id="ARBA00023027"/>
    </source>
</evidence>
<evidence type="ECO:0000256" key="9">
    <source>
        <dbReference type="NCBIfam" id="TIGR01357"/>
    </source>
</evidence>
<comment type="caution">
    <text evidence="12">The sequence shown here is derived from an EMBL/GenBank/DDBJ whole genome shotgun (WGS) entry which is preliminary data.</text>
</comment>
<dbReference type="Pfam" id="PF24621">
    <property type="entry name" value="DHQS_C"/>
    <property type="match status" value="1"/>
</dbReference>
<evidence type="ECO:0000259" key="11">
    <source>
        <dbReference type="Pfam" id="PF24621"/>
    </source>
</evidence>
<dbReference type="EC" id="4.2.3.4" evidence="9"/>
<dbReference type="Proteomes" id="UP000610960">
    <property type="component" value="Unassembled WGS sequence"/>
</dbReference>
<dbReference type="EMBL" id="BMNL01000001">
    <property type="protein sequence ID" value="GGP18898.1"/>
    <property type="molecule type" value="Genomic_DNA"/>
</dbReference>
<feature type="domain" description="3-dehydroquinate synthase C-terminal" evidence="11">
    <location>
        <begin position="156"/>
        <end position="297"/>
    </location>
</feature>
<dbReference type="NCBIfam" id="TIGR01357">
    <property type="entry name" value="aroB"/>
    <property type="match status" value="1"/>
</dbReference>
<dbReference type="Gene3D" id="1.20.1090.10">
    <property type="entry name" value="Dehydroquinate synthase-like - alpha domain"/>
    <property type="match status" value="1"/>
</dbReference>
<dbReference type="InterPro" id="IPR050071">
    <property type="entry name" value="Dehydroquinate_synthase"/>
</dbReference>
<comment type="cofactor">
    <cofactor evidence="1">
        <name>NAD(+)</name>
        <dbReference type="ChEBI" id="CHEBI:57540"/>
    </cofactor>
</comment>
<dbReference type="PANTHER" id="PTHR43622:SF1">
    <property type="entry name" value="3-DEHYDROQUINATE SYNTHASE"/>
    <property type="match status" value="1"/>
</dbReference>
<evidence type="ECO:0000256" key="5">
    <source>
        <dbReference type="ARBA" id="ARBA00022833"/>
    </source>
</evidence>
<dbReference type="AlphaFoldDB" id="A0A830GRI4"/>
<evidence type="ECO:0000256" key="7">
    <source>
        <dbReference type="ARBA" id="ARBA00023239"/>
    </source>
</evidence>
<dbReference type="InterPro" id="IPR016037">
    <property type="entry name" value="DHQ_synth_AroB"/>
</dbReference>
<dbReference type="GO" id="GO:0009423">
    <property type="term" value="P:chorismate biosynthetic process"/>
    <property type="evidence" value="ECO:0007669"/>
    <property type="project" value="UniProtKB-UniRule"/>
</dbReference>
<dbReference type="PIRSF" id="PIRSF001455">
    <property type="entry name" value="DHQ_synth"/>
    <property type="match status" value="1"/>
</dbReference>
<evidence type="ECO:0000256" key="3">
    <source>
        <dbReference type="ARBA" id="ARBA00022723"/>
    </source>
</evidence>
<protein>
    <recommendedName>
        <fullName evidence="9">3-dehydroquinate synthase</fullName>
        <ecNumber evidence="9">4.2.3.4</ecNumber>
    </recommendedName>
</protein>
<dbReference type="PANTHER" id="PTHR43622">
    <property type="entry name" value="3-DEHYDROQUINATE SYNTHASE"/>
    <property type="match status" value="1"/>
</dbReference>
<keyword evidence="5" id="KW-0862">Zinc</keyword>
<dbReference type="GO" id="GO:0009073">
    <property type="term" value="P:aromatic amino acid family biosynthetic process"/>
    <property type="evidence" value="ECO:0007669"/>
    <property type="project" value="InterPro"/>
</dbReference>
<evidence type="ECO:0000259" key="10">
    <source>
        <dbReference type="Pfam" id="PF01761"/>
    </source>
</evidence>
<evidence type="ECO:0000313" key="12">
    <source>
        <dbReference type="EMBL" id="GGP18898.1"/>
    </source>
</evidence>
<reference evidence="12" key="1">
    <citation type="journal article" date="2014" name="Int. J. Syst. Evol. Microbiol.">
        <title>Complete genome sequence of Corynebacterium casei LMG S-19264T (=DSM 44701T), isolated from a smear-ripened cheese.</title>
        <authorList>
            <consortium name="US DOE Joint Genome Institute (JGI-PGF)"/>
            <person name="Walter F."/>
            <person name="Albersmeier A."/>
            <person name="Kalinowski J."/>
            <person name="Ruckert C."/>
        </authorList>
    </citation>
    <scope>NUCLEOTIDE SEQUENCE</scope>
    <source>
        <strain evidence="12">JCM 10088</strain>
    </source>
</reference>
<accession>A0A830GRI4</accession>
<dbReference type="CDD" id="cd08195">
    <property type="entry name" value="DHQS"/>
    <property type="match status" value="1"/>
</dbReference>
<dbReference type="SUPFAM" id="SSF56796">
    <property type="entry name" value="Dehydroquinate synthase-like"/>
    <property type="match status" value="1"/>
</dbReference>
<comment type="cofactor">
    <cofactor evidence="2">
        <name>Co(2+)</name>
        <dbReference type="ChEBI" id="CHEBI:48828"/>
    </cofactor>
</comment>
<keyword evidence="6" id="KW-0520">NAD</keyword>